<protein>
    <submittedName>
        <fullName evidence="3">Glycosyltransferase family 32</fullName>
    </submittedName>
</protein>
<dbReference type="Gene3D" id="2.60.40.760">
    <property type="entry name" value="Expansin, cellulose-binding-like domain"/>
    <property type="match status" value="1"/>
</dbReference>
<dbReference type="InterPro" id="IPR039367">
    <property type="entry name" value="Och1-like"/>
</dbReference>
<dbReference type="InterPro" id="IPR007577">
    <property type="entry name" value="GlycoTrfase_DXD_sugar-bd_CS"/>
</dbReference>
<dbReference type="InterPro" id="IPR029044">
    <property type="entry name" value="Nucleotide-diphossugar_trans"/>
</dbReference>
<dbReference type="InterPro" id="IPR029063">
    <property type="entry name" value="SAM-dependent_MTases_sf"/>
</dbReference>
<feature type="compositionally biased region" description="Low complexity" evidence="1">
    <location>
        <begin position="1258"/>
        <end position="1267"/>
    </location>
</feature>
<evidence type="ECO:0000259" key="2">
    <source>
        <dbReference type="PROSITE" id="PS50842"/>
    </source>
</evidence>
<dbReference type="GO" id="GO:0006487">
    <property type="term" value="P:protein N-linked glycosylation"/>
    <property type="evidence" value="ECO:0007669"/>
    <property type="project" value="TreeGrafter"/>
</dbReference>
<feature type="region of interest" description="Disordered" evidence="1">
    <location>
        <begin position="1246"/>
        <end position="1431"/>
    </location>
</feature>
<dbReference type="GO" id="GO:0000136">
    <property type="term" value="C:mannan polymerase complex"/>
    <property type="evidence" value="ECO:0007669"/>
    <property type="project" value="TreeGrafter"/>
</dbReference>
<keyword evidence="4" id="KW-1185">Reference proteome</keyword>
<evidence type="ECO:0000313" key="3">
    <source>
        <dbReference type="EMBL" id="PSC76571.1"/>
    </source>
</evidence>
<proteinExistence type="predicted"/>
<dbReference type="Gene3D" id="3.40.50.150">
    <property type="entry name" value="Vaccinia Virus protein VP39"/>
    <property type="match status" value="1"/>
</dbReference>
<feature type="region of interest" description="Disordered" evidence="1">
    <location>
        <begin position="880"/>
        <end position="901"/>
    </location>
</feature>
<feature type="region of interest" description="Disordered" evidence="1">
    <location>
        <begin position="940"/>
        <end position="963"/>
    </location>
</feature>
<reference evidence="3 4" key="1">
    <citation type="journal article" date="2018" name="Plant J.">
        <title>Genome sequences of Chlorella sorokiniana UTEX 1602 and Micractinium conductrix SAG 241.80: implications to maltose excretion by a green alga.</title>
        <authorList>
            <person name="Arriola M.B."/>
            <person name="Velmurugan N."/>
            <person name="Zhang Y."/>
            <person name="Plunkett M.H."/>
            <person name="Hondzo H."/>
            <person name="Barney B.M."/>
        </authorList>
    </citation>
    <scope>NUCLEOTIDE SEQUENCE [LARGE SCALE GENOMIC DNA]</scope>
    <source>
        <strain evidence="3 4">SAG 241.80</strain>
    </source>
</reference>
<feature type="compositionally biased region" description="Pro residues" evidence="1">
    <location>
        <begin position="663"/>
        <end position="684"/>
    </location>
</feature>
<feature type="compositionally biased region" description="Low complexity" evidence="1">
    <location>
        <begin position="887"/>
        <end position="897"/>
    </location>
</feature>
<dbReference type="SUPFAM" id="SSF53335">
    <property type="entry name" value="S-adenosyl-L-methionine-dependent methyltransferases"/>
    <property type="match status" value="1"/>
</dbReference>
<feature type="compositionally biased region" description="Pro residues" evidence="1">
    <location>
        <begin position="397"/>
        <end position="409"/>
    </location>
</feature>
<feature type="region of interest" description="Disordered" evidence="1">
    <location>
        <begin position="841"/>
        <end position="864"/>
    </location>
</feature>
<evidence type="ECO:0000313" key="4">
    <source>
        <dbReference type="Proteomes" id="UP000239649"/>
    </source>
</evidence>
<dbReference type="GO" id="GO:0000009">
    <property type="term" value="F:alpha-1,6-mannosyltransferase activity"/>
    <property type="evidence" value="ECO:0007669"/>
    <property type="project" value="InterPro"/>
</dbReference>
<feature type="compositionally biased region" description="Low complexity" evidence="1">
    <location>
        <begin position="940"/>
        <end position="949"/>
    </location>
</feature>
<feature type="compositionally biased region" description="Low complexity" evidence="1">
    <location>
        <begin position="841"/>
        <end position="850"/>
    </location>
</feature>
<dbReference type="OrthoDB" id="406505at2759"/>
<feature type="region of interest" description="Disordered" evidence="1">
    <location>
        <begin position="1178"/>
        <end position="1215"/>
    </location>
</feature>
<gene>
    <name evidence="3" type="primary">g339</name>
    <name evidence="3" type="ORF">C2E20_0339</name>
</gene>
<comment type="caution">
    <text evidence="3">The sequence shown here is derived from an EMBL/GenBank/DDBJ whole genome shotgun (WGS) entry which is preliminary data.</text>
</comment>
<feature type="domain" description="Expansin-like EG45" evidence="2">
    <location>
        <begin position="440"/>
        <end position="552"/>
    </location>
</feature>
<name>A0A2P6VR70_9CHLO</name>
<feature type="compositionally biased region" description="Low complexity" evidence="1">
    <location>
        <begin position="1185"/>
        <end position="1200"/>
    </location>
</feature>
<dbReference type="Pfam" id="PF04488">
    <property type="entry name" value="Gly_transf_sug"/>
    <property type="match status" value="1"/>
</dbReference>
<accession>A0A2P6VR70</accession>
<dbReference type="Proteomes" id="UP000239649">
    <property type="component" value="Unassembled WGS sequence"/>
</dbReference>
<dbReference type="PROSITE" id="PS50842">
    <property type="entry name" value="EXPANSIN_EG45"/>
    <property type="match status" value="1"/>
</dbReference>
<sequence length="1499" mass="151626">MQTWYDVHAPLGYTYHFWDGPAVEALVGERYPQYAAAWKALPKDVERADFARYLVLHHIGGTYADSDVFCFRPLPDLLHPLDSLVASWEGAFVDANTTVAFQYGRQAQMVNWFLAAAPGHPALRAVMDGIVANAATRLFRDDMRDTDDEWRVRVLPRIMAGWAGFHSYMAPPLLLLHDFRGTWQKQQQKQEQGESSQQPAKYADDFVTPLKHPLLPTSVALDPPFTLLHHLPGGGDTYDGADASFALLQYGQTQAGNAVSFPPHLLARLLEGLALAAARAIGSAGSSGSGGGGFDTAQLPAVLDIGAGYGLASLAAASRGHPVVAFEAAPKSAAALAASIAYNGFPVRMQQAALGEAAEQVVRALEPLLLFHRPHLLMLEWVGEALDGDEQPDPVAGQPPPPGPPPAEPSPQALSEWLGAAAASYSTLGGSATAAGALKLGACGYDAGGPAASGTDAWPEPGATAALGPGSPLLRNLTMSACGACLEVECEPSSPCAGGVGSVIVTVVDACAGCPSEVGVALHPAAARSLAPEASGSFPARYRQVACRPPSTMVLVVEEYSQGQGPSRLRLHLEQVGGPGGVRAVWTRTSAAASDAVQAGLSPSWRQLSNINGTAQWELSGVPAPPLDLLVYPSGGPPLLASAIIPTAGATGAFQTTIQSTLPAPPPSPASPAPAAQPPAPEQAPPAAEEAAGSAQSRIDRQQQLQAAVADALAPSQQQGLQQAAPPPGPAAEQPLAGPVPLPAPVAEPAAPTLSTEQAAAVALAPLLAAGLVQHLQAGPAAEEDSALKSQTVTLLPEGQEDILPVAEEAVAAPSAEEAVAAPAAEQAVVAPAAEQAVAAPAAEQPASAPTTEGSLFGPAPEQAPAPSLEEVLAALQAPAVAPPADPAAAPESPASDDGGSGATVGIAAGVAGGVAAALLVAGLAWYRVAGSRKRSAAAGTAAGAQPGSLHGGAPQQGRGAPYWTPGSVQAADGGHQAVDYVLQDFNTGHLSPAAAAAAAAAGAASGRPPLQPASGLLPRPQYHLPYVSAAADPLASLEMQWVLEGAGAYGDSYRQPSQLDSMMSTASWQGEPAPAPAPAPAPQRIVPFAHSAQACLLPGSLPQPSQLAASLPGTNWAAPSLAASAPAPAAGYLAAALGGRGSAASVHSTAEYNRLTPLERVQAERELMATLQEGEVWGDSGSEASPQAAAGSLPPAAAGHMPVHSPAISLDSLRSSGGARAHAAANAGGGSSLAQHVPLPLPLPAQHLKTEMGGPHGHAAGAGSAGNPLWSGQARSWEPPPAPIQQRPPQWPASQGQLRTEPPARQQQQGDGAGGGAGDAPQQQQQQQQGALVRGGSGGFAPRDMMTSPQALESAAVELAAARGGSSSDDSSAYSPRDRLRLSPEPGPPPGAVPFHVKHGAPTQGAEPHGARSTPQPAPRRAPARAGSLQAHAENFLLRADSFSSAASPALFTRESTDSVGWAAPAAAPAQQQQAVAPLRFAEMRRAAAEAARGGPQG</sequence>
<dbReference type="PANTHER" id="PTHR31834:SF1">
    <property type="entry name" value="INITIATION-SPECIFIC ALPHA-1,6-MANNOSYLTRANSFERASE"/>
    <property type="match status" value="1"/>
</dbReference>
<dbReference type="PANTHER" id="PTHR31834">
    <property type="entry name" value="INITIATION-SPECIFIC ALPHA-1,6-MANNOSYLTRANSFERASE"/>
    <property type="match status" value="1"/>
</dbReference>
<feature type="region of interest" description="Disordered" evidence="1">
    <location>
        <begin position="1220"/>
        <end position="1239"/>
    </location>
</feature>
<dbReference type="InterPro" id="IPR036908">
    <property type="entry name" value="RlpA-like_sf"/>
</dbReference>
<feature type="region of interest" description="Disordered" evidence="1">
    <location>
        <begin position="387"/>
        <end position="412"/>
    </location>
</feature>
<dbReference type="SUPFAM" id="SSF53448">
    <property type="entry name" value="Nucleotide-diphospho-sugar transferases"/>
    <property type="match status" value="1"/>
</dbReference>
<dbReference type="CDD" id="cd22271">
    <property type="entry name" value="DPBB_EXP_N-like"/>
    <property type="match status" value="1"/>
</dbReference>
<organism evidence="3 4">
    <name type="scientific">Micractinium conductrix</name>
    <dbReference type="NCBI Taxonomy" id="554055"/>
    <lineage>
        <taxon>Eukaryota</taxon>
        <taxon>Viridiplantae</taxon>
        <taxon>Chlorophyta</taxon>
        <taxon>core chlorophytes</taxon>
        <taxon>Trebouxiophyceae</taxon>
        <taxon>Chlorellales</taxon>
        <taxon>Chlorellaceae</taxon>
        <taxon>Chlorella clade</taxon>
        <taxon>Micractinium</taxon>
    </lineage>
</organism>
<dbReference type="Gene3D" id="3.90.550.20">
    <property type="match status" value="1"/>
</dbReference>
<dbReference type="EMBL" id="LHPF02000001">
    <property type="protein sequence ID" value="PSC76571.1"/>
    <property type="molecule type" value="Genomic_DNA"/>
</dbReference>
<feature type="compositionally biased region" description="Low complexity" evidence="1">
    <location>
        <begin position="1464"/>
        <end position="1476"/>
    </location>
</feature>
<dbReference type="InterPro" id="IPR036749">
    <property type="entry name" value="Expansin_CBD_sf"/>
</dbReference>
<feature type="region of interest" description="Disordered" evidence="1">
    <location>
        <begin position="658"/>
        <end position="751"/>
    </location>
</feature>
<feature type="compositionally biased region" description="Low complexity" evidence="1">
    <location>
        <begin position="685"/>
        <end position="724"/>
    </location>
</feature>
<feature type="region of interest" description="Disordered" evidence="1">
    <location>
        <begin position="1061"/>
        <end position="1081"/>
    </location>
</feature>
<evidence type="ECO:0000256" key="1">
    <source>
        <dbReference type="SAM" id="MobiDB-lite"/>
    </source>
</evidence>
<dbReference type="Gene3D" id="2.40.40.10">
    <property type="entry name" value="RlpA-like domain"/>
    <property type="match status" value="1"/>
</dbReference>
<feature type="compositionally biased region" description="Low complexity" evidence="1">
    <location>
        <begin position="1320"/>
        <end position="1332"/>
    </location>
</feature>
<feature type="region of interest" description="Disordered" evidence="1">
    <location>
        <begin position="1453"/>
        <end position="1476"/>
    </location>
</feature>
<dbReference type="SUPFAM" id="SSF50685">
    <property type="entry name" value="Barwin-like endoglucanases"/>
    <property type="match status" value="1"/>
</dbReference>
<dbReference type="InterPro" id="IPR007112">
    <property type="entry name" value="Expansin/allergen_DPBB_dom"/>
</dbReference>
<feature type="compositionally biased region" description="Low complexity" evidence="1">
    <location>
        <begin position="1412"/>
        <end position="1427"/>
    </location>
</feature>
<feature type="compositionally biased region" description="Low complexity" evidence="1">
    <location>
        <begin position="1352"/>
        <end position="1376"/>
    </location>
</feature>